<protein>
    <submittedName>
        <fullName evidence="1">Uncharacterized protein</fullName>
    </submittedName>
</protein>
<name>A0AAN9R2I3_CANGL</name>
<dbReference type="EMBL" id="JAYMYQ010000002">
    <property type="protein sequence ID" value="KAK7351588.1"/>
    <property type="molecule type" value="Genomic_DNA"/>
</dbReference>
<gene>
    <name evidence="1" type="ORF">VNO77_11150</name>
</gene>
<keyword evidence="2" id="KW-1185">Reference proteome</keyword>
<accession>A0AAN9R2I3</accession>
<comment type="caution">
    <text evidence="1">The sequence shown here is derived from an EMBL/GenBank/DDBJ whole genome shotgun (WGS) entry which is preliminary data.</text>
</comment>
<reference evidence="1 2" key="1">
    <citation type="submission" date="2024-01" db="EMBL/GenBank/DDBJ databases">
        <title>The genomes of 5 underutilized Papilionoideae crops provide insights into root nodulation and disease resistanc.</title>
        <authorList>
            <person name="Jiang F."/>
        </authorList>
    </citation>
    <scope>NUCLEOTIDE SEQUENCE [LARGE SCALE GENOMIC DNA]</scope>
    <source>
        <strain evidence="1">LVBAO_FW01</strain>
        <tissue evidence="1">Leaves</tissue>
    </source>
</reference>
<dbReference type="Proteomes" id="UP001367508">
    <property type="component" value="Unassembled WGS sequence"/>
</dbReference>
<evidence type="ECO:0000313" key="1">
    <source>
        <dbReference type="EMBL" id="KAK7351588.1"/>
    </source>
</evidence>
<proteinExistence type="predicted"/>
<organism evidence="1 2">
    <name type="scientific">Canavalia gladiata</name>
    <name type="common">Sword bean</name>
    <name type="synonym">Dolichos gladiatus</name>
    <dbReference type="NCBI Taxonomy" id="3824"/>
    <lineage>
        <taxon>Eukaryota</taxon>
        <taxon>Viridiplantae</taxon>
        <taxon>Streptophyta</taxon>
        <taxon>Embryophyta</taxon>
        <taxon>Tracheophyta</taxon>
        <taxon>Spermatophyta</taxon>
        <taxon>Magnoliopsida</taxon>
        <taxon>eudicotyledons</taxon>
        <taxon>Gunneridae</taxon>
        <taxon>Pentapetalae</taxon>
        <taxon>rosids</taxon>
        <taxon>fabids</taxon>
        <taxon>Fabales</taxon>
        <taxon>Fabaceae</taxon>
        <taxon>Papilionoideae</taxon>
        <taxon>50 kb inversion clade</taxon>
        <taxon>NPAAA clade</taxon>
        <taxon>indigoferoid/millettioid clade</taxon>
        <taxon>Phaseoleae</taxon>
        <taxon>Canavalia</taxon>
    </lineage>
</organism>
<evidence type="ECO:0000313" key="2">
    <source>
        <dbReference type="Proteomes" id="UP001367508"/>
    </source>
</evidence>
<dbReference type="AlphaFoldDB" id="A0AAN9R2I3"/>
<sequence length="161" mass="18462">MAESIVKLRKIYVRFEKERLAQYSQVLHIWDSGHKSPLQKPKHSPLNQDVYFEAYLDFEQIFNATEKEDRKPKTNNPIGITLLRKAAPCRNIEGGKRCDEGGGKMTRKLNDVKREWRVLRGVGTLFSDPTPTSGPSFFNMFPRSVAPQNNYFVTIASFPNA</sequence>